<evidence type="ECO:0000256" key="6">
    <source>
        <dbReference type="ARBA" id="ARBA00022989"/>
    </source>
</evidence>
<dbReference type="HAMAP" id="MF_00422">
    <property type="entry name" value="SecE"/>
    <property type="match status" value="1"/>
</dbReference>
<evidence type="ECO:0000256" key="3">
    <source>
        <dbReference type="ARBA" id="ARBA00022475"/>
    </source>
</evidence>
<proteinExistence type="inferred from homology"/>
<dbReference type="EMBL" id="BJXB01000013">
    <property type="protein sequence ID" value="GEM47315.1"/>
    <property type="molecule type" value="Genomic_DNA"/>
</dbReference>
<sequence length="60" mass="7101">MQGIVRYFQEAREELKKVNWPTRVQVLEGTQTVFIFVIFMTLLIWGMDRLFHLGMGALLK</sequence>
<keyword evidence="5 9" id="KW-0653">Protein transport</keyword>
<accession>A0A511N377</accession>
<dbReference type="AlphaFoldDB" id="A0A511N377"/>
<dbReference type="Proteomes" id="UP000321306">
    <property type="component" value="Unassembled WGS sequence"/>
</dbReference>
<dbReference type="OrthoDB" id="9812738at2"/>
<gene>
    <name evidence="9 10" type="primary">secE</name>
    <name evidence="10" type="ORF">DC3_29500</name>
</gene>
<dbReference type="PANTHER" id="PTHR33910">
    <property type="entry name" value="PROTEIN TRANSLOCASE SUBUNIT SECE"/>
    <property type="match status" value="1"/>
</dbReference>
<dbReference type="InterPro" id="IPR005807">
    <property type="entry name" value="SecE_bac"/>
</dbReference>
<dbReference type="GO" id="GO:0006605">
    <property type="term" value="P:protein targeting"/>
    <property type="evidence" value="ECO:0007669"/>
    <property type="project" value="UniProtKB-UniRule"/>
</dbReference>
<organism evidence="10 11">
    <name type="scientific">Deinococcus cellulosilyticus (strain DSM 18568 / NBRC 106333 / KACC 11606 / 5516J-15)</name>
    <dbReference type="NCBI Taxonomy" id="1223518"/>
    <lineage>
        <taxon>Bacteria</taxon>
        <taxon>Thermotogati</taxon>
        <taxon>Deinococcota</taxon>
        <taxon>Deinococci</taxon>
        <taxon>Deinococcales</taxon>
        <taxon>Deinococcaceae</taxon>
        <taxon>Deinococcus</taxon>
    </lineage>
</organism>
<evidence type="ECO:0000313" key="10">
    <source>
        <dbReference type="EMBL" id="GEM47315.1"/>
    </source>
</evidence>
<dbReference type="RefSeq" id="WP_146885473.1">
    <property type="nucleotide sequence ID" value="NZ_BJXB01000013.1"/>
</dbReference>
<dbReference type="InterPro" id="IPR038379">
    <property type="entry name" value="SecE_sf"/>
</dbReference>
<dbReference type="Gene3D" id="1.20.5.1030">
    <property type="entry name" value="Preprotein translocase secy subunit"/>
    <property type="match status" value="1"/>
</dbReference>
<comment type="caution">
    <text evidence="10">The sequence shown here is derived from an EMBL/GenBank/DDBJ whole genome shotgun (WGS) entry which is preliminary data.</text>
</comment>
<keyword evidence="3 9" id="KW-1003">Cell membrane</keyword>
<dbReference type="PANTHER" id="PTHR33910:SF1">
    <property type="entry name" value="PROTEIN TRANSLOCASE SUBUNIT SECE"/>
    <property type="match status" value="1"/>
</dbReference>
<comment type="similarity">
    <text evidence="9">Belongs to the SecE/SEC61-gamma family.</text>
</comment>
<keyword evidence="2 9" id="KW-0813">Transport</keyword>
<dbReference type="GO" id="GO:0065002">
    <property type="term" value="P:intracellular protein transmembrane transport"/>
    <property type="evidence" value="ECO:0007669"/>
    <property type="project" value="UniProtKB-UniRule"/>
</dbReference>
<evidence type="ECO:0000256" key="8">
    <source>
        <dbReference type="ARBA" id="ARBA00023136"/>
    </source>
</evidence>
<keyword evidence="11" id="KW-1185">Reference proteome</keyword>
<dbReference type="GO" id="GO:0008320">
    <property type="term" value="F:protein transmembrane transporter activity"/>
    <property type="evidence" value="ECO:0007669"/>
    <property type="project" value="UniProtKB-UniRule"/>
</dbReference>
<comment type="subcellular location">
    <subcellularLocation>
        <location evidence="9">Cell membrane</location>
        <topology evidence="9">Single-pass membrane protein</topology>
    </subcellularLocation>
    <subcellularLocation>
        <location evidence="1">Membrane</location>
    </subcellularLocation>
</comment>
<evidence type="ECO:0000256" key="1">
    <source>
        <dbReference type="ARBA" id="ARBA00004370"/>
    </source>
</evidence>
<comment type="subunit">
    <text evidence="9">Component of the Sec protein translocase complex. Heterotrimer consisting of SecY, SecE and SecG subunits. The heterotrimers can form oligomers, although 1 heterotrimer is thought to be able to translocate proteins. Interacts with the ribosome. Interacts with SecDF, and other proteins may be involved. Interacts with SecA.</text>
</comment>
<evidence type="ECO:0000256" key="4">
    <source>
        <dbReference type="ARBA" id="ARBA00022692"/>
    </source>
</evidence>
<evidence type="ECO:0000256" key="2">
    <source>
        <dbReference type="ARBA" id="ARBA00022448"/>
    </source>
</evidence>
<dbReference type="Pfam" id="PF00584">
    <property type="entry name" value="SecE"/>
    <property type="match status" value="1"/>
</dbReference>
<dbReference type="InterPro" id="IPR001901">
    <property type="entry name" value="Translocase_SecE/Sec61-g"/>
</dbReference>
<name>A0A511N377_DEIC1</name>
<keyword evidence="4 9" id="KW-0812">Transmembrane</keyword>
<keyword evidence="7 9" id="KW-0811">Translocation</keyword>
<keyword evidence="8 9" id="KW-0472">Membrane</keyword>
<protein>
    <recommendedName>
        <fullName evidence="9">Protein translocase subunit SecE</fullName>
    </recommendedName>
</protein>
<evidence type="ECO:0000256" key="9">
    <source>
        <dbReference type="HAMAP-Rule" id="MF_00422"/>
    </source>
</evidence>
<keyword evidence="6 9" id="KW-1133">Transmembrane helix</keyword>
<reference evidence="10 11" key="1">
    <citation type="submission" date="2019-07" db="EMBL/GenBank/DDBJ databases">
        <title>Whole genome shotgun sequence of Deinococcus cellulosilyticus NBRC 106333.</title>
        <authorList>
            <person name="Hosoyama A."/>
            <person name="Uohara A."/>
            <person name="Ohji S."/>
            <person name="Ichikawa N."/>
        </authorList>
    </citation>
    <scope>NUCLEOTIDE SEQUENCE [LARGE SCALE GENOMIC DNA]</scope>
    <source>
        <strain evidence="10 11">NBRC 106333</strain>
    </source>
</reference>
<dbReference type="GO" id="GO:0043952">
    <property type="term" value="P:protein transport by the Sec complex"/>
    <property type="evidence" value="ECO:0007669"/>
    <property type="project" value="UniProtKB-UniRule"/>
</dbReference>
<dbReference type="GO" id="GO:0005886">
    <property type="term" value="C:plasma membrane"/>
    <property type="evidence" value="ECO:0007669"/>
    <property type="project" value="UniProtKB-SubCell"/>
</dbReference>
<evidence type="ECO:0000256" key="7">
    <source>
        <dbReference type="ARBA" id="ARBA00023010"/>
    </source>
</evidence>
<feature type="transmembrane region" description="Helical" evidence="9">
    <location>
        <begin position="33"/>
        <end position="51"/>
    </location>
</feature>
<dbReference type="GO" id="GO:0009306">
    <property type="term" value="P:protein secretion"/>
    <property type="evidence" value="ECO:0007669"/>
    <property type="project" value="UniProtKB-UniRule"/>
</dbReference>
<evidence type="ECO:0000256" key="5">
    <source>
        <dbReference type="ARBA" id="ARBA00022927"/>
    </source>
</evidence>
<evidence type="ECO:0000313" key="11">
    <source>
        <dbReference type="Proteomes" id="UP000321306"/>
    </source>
</evidence>
<dbReference type="NCBIfam" id="TIGR00964">
    <property type="entry name" value="secE_bact"/>
    <property type="match status" value="1"/>
</dbReference>
<comment type="function">
    <text evidence="9">Essential subunit of the Sec protein translocation channel SecYEG. Clamps together the 2 halves of SecY. May contact the channel plug during translocation.</text>
</comment>